<reference evidence="1 2" key="1">
    <citation type="journal article" date="2004" name="Nat. Biotechnol.">
        <title>The genome sequence of the anaerobic, sulfate-reducing bacterium Desulfovibrio vulgaris Hildenborough.</title>
        <authorList>
            <person name="Heidelberg J.F."/>
            <person name="Seshadri R."/>
            <person name="Haveman S.A."/>
            <person name="Hemme C.L."/>
            <person name="Paulsen I.T."/>
            <person name="Kolonay J.F."/>
            <person name="Eisen J.A."/>
            <person name="Ward N."/>
            <person name="Methe B."/>
            <person name="Brinkac L.M."/>
            <person name="Daugherty S.C."/>
            <person name="Deboy R.T."/>
            <person name="Dodson R.J."/>
            <person name="Durkin A.S."/>
            <person name="Madupu R."/>
            <person name="Nelson W.C."/>
            <person name="Sullivan S.A."/>
            <person name="Fouts D."/>
            <person name="Haft D.H."/>
            <person name="Selengut J."/>
            <person name="Peterson J.D."/>
            <person name="Davidsen T.M."/>
            <person name="Zafar N."/>
            <person name="Zhou L."/>
            <person name="Radune D."/>
            <person name="Dimitrov G."/>
            <person name="Hance M."/>
            <person name="Tran K."/>
            <person name="Khouri H."/>
            <person name="Gill J."/>
            <person name="Utterback T.R."/>
            <person name="Feldblyum T.V."/>
            <person name="Wall J.D."/>
            <person name="Voordouw G."/>
            <person name="Fraser C.M."/>
        </authorList>
    </citation>
    <scope>NUCLEOTIDE SEQUENCE [LARGE SCALE GENOMIC DNA]</scope>
    <source>
        <strain evidence="2">ATCC 29579 / DSM 644 / NCIMB 8303 / VKM B-1760 / Hildenborough</strain>
    </source>
</reference>
<dbReference type="EMBL" id="AE017285">
    <property type="protein sequence ID" value="AAS97841.1"/>
    <property type="molecule type" value="Genomic_DNA"/>
</dbReference>
<dbReference type="EnsemblBacteria" id="AAS97841">
    <property type="protein sequence ID" value="AAS97841"/>
    <property type="gene ID" value="DVU_3372"/>
</dbReference>
<protein>
    <submittedName>
        <fullName evidence="1">Uncharacterized protein</fullName>
    </submittedName>
</protein>
<dbReference type="AlphaFoldDB" id="Q725Q2"/>
<dbReference type="HOGENOM" id="CLU_3232744_0_0_7"/>
<keyword evidence="2" id="KW-1185">Reference proteome</keyword>
<dbReference type="STRING" id="882.DVU_3372"/>
<dbReference type="Proteomes" id="UP000002194">
    <property type="component" value="Chromosome"/>
</dbReference>
<evidence type="ECO:0000313" key="1">
    <source>
        <dbReference type="EMBL" id="AAS97841.1"/>
    </source>
</evidence>
<dbReference type="PaxDb" id="882-DVU_3372"/>
<dbReference type="KEGG" id="dvu:DVU_3372"/>
<organism evidence="1 2">
    <name type="scientific">Nitratidesulfovibrio vulgaris (strain ATCC 29579 / DSM 644 / CCUG 34227 / NCIMB 8303 / VKM B-1760 / Hildenborough)</name>
    <name type="common">Desulfovibrio vulgaris</name>
    <dbReference type="NCBI Taxonomy" id="882"/>
    <lineage>
        <taxon>Bacteria</taxon>
        <taxon>Pseudomonadati</taxon>
        <taxon>Thermodesulfobacteriota</taxon>
        <taxon>Desulfovibrionia</taxon>
        <taxon>Desulfovibrionales</taxon>
        <taxon>Desulfovibrionaceae</taxon>
        <taxon>Nitratidesulfovibrio</taxon>
    </lineage>
</organism>
<evidence type="ECO:0000313" key="2">
    <source>
        <dbReference type="Proteomes" id="UP000002194"/>
    </source>
</evidence>
<accession>Q725Q2</accession>
<sequence>MDVTAGCGAVGPRGARRLVKAGGRTPQHTCYIWLTGYIDISIS</sequence>
<proteinExistence type="predicted"/>
<name>Q725Q2_NITV2</name>
<gene>
    <name evidence="1" type="ordered locus">DVU_3372</name>
</gene>